<feature type="chain" id="PRO_5012185231" evidence="1">
    <location>
        <begin position="21"/>
        <end position="141"/>
    </location>
</feature>
<sequence>MYKFVALFALLHATLVSSVALTPRAPAAAVAHKGLFSDVANAILVFTTCNEVNLQNCLTWTSTTLPVGCTSLIANGQGDLVESVATPSGIECTLFTGEACTGTSQLIDGTLDDLSVFMVAKYFITWNGLYLHELRSFEHSL</sequence>
<evidence type="ECO:0000256" key="1">
    <source>
        <dbReference type="SAM" id="SignalP"/>
    </source>
</evidence>
<gene>
    <name evidence="2" type="ORF">LENED_005759</name>
</gene>
<organism evidence="2 3">
    <name type="scientific">Lentinula edodes</name>
    <name type="common">Shiitake mushroom</name>
    <name type="synonym">Lentinus edodes</name>
    <dbReference type="NCBI Taxonomy" id="5353"/>
    <lineage>
        <taxon>Eukaryota</taxon>
        <taxon>Fungi</taxon>
        <taxon>Dikarya</taxon>
        <taxon>Basidiomycota</taxon>
        <taxon>Agaricomycotina</taxon>
        <taxon>Agaricomycetes</taxon>
        <taxon>Agaricomycetidae</taxon>
        <taxon>Agaricales</taxon>
        <taxon>Marasmiineae</taxon>
        <taxon>Omphalotaceae</taxon>
        <taxon>Lentinula</taxon>
    </lineage>
</organism>
<evidence type="ECO:0000313" key="3">
    <source>
        <dbReference type="Proteomes" id="UP000188533"/>
    </source>
</evidence>
<feature type="signal peptide" evidence="1">
    <location>
        <begin position="1"/>
        <end position="20"/>
    </location>
</feature>
<dbReference type="Proteomes" id="UP000188533">
    <property type="component" value="Unassembled WGS sequence"/>
</dbReference>
<evidence type="ECO:0000313" key="2">
    <source>
        <dbReference type="EMBL" id="GAW03997.1"/>
    </source>
</evidence>
<keyword evidence="3" id="KW-1185">Reference proteome</keyword>
<protein>
    <submittedName>
        <fullName evidence="2">Uncharacterized protein</fullName>
    </submittedName>
</protein>
<comment type="caution">
    <text evidence="2">The sequence shown here is derived from an EMBL/GenBank/DDBJ whole genome shotgun (WGS) entry which is preliminary data.</text>
</comment>
<dbReference type="EMBL" id="BDGU01000173">
    <property type="protein sequence ID" value="GAW03997.1"/>
    <property type="molecule type" value="Genomic_DNA"/>
</dbReference>
<proteinExistence type="predicted"/>
<keyword evidence="1" id="KW-0732">Signal</keyword>
<reference evidence="2 3" key="1">
    <citation type="submission" date="2016-08" db="EMBL/GenBank/DDBJ databases">
        <authorList>
            <consortium name="Lentinula edodes genome sequencing consortium"/>
            <person name="Sakamoto Y."/>
            <person name="Nakade K."/>
            <person name="Sato S."/>
            <person name="Yoshida Y."/>
            <person name="Miyazaki K."/>
            <person name="Natsume S."/>
            <person name="Konno N."/>
        </authorList>
    </citation>
    <scope>NUCLEOTIDE SEQUENCE [LARGE SCALE GENOMIC DNA]</scope>
    <source>
        <strain evidence="2 3">NBRC 111202</strain>
    </source>
</reference>
<accession>A0A1Q3E9V8</accession>
<dbReference type="AlphaFoldDB" id="A0A1Q3E9V8"/>
<reference evidence="2 3" key="2">
    <citation type="submission" date="2017-02" db="EMBL/GenBank/DDBJ databases">
        <title>A genome survey and senescence transcriptome analysis in Lentinula edodes.</title>
        <authorList>
            <person name="Sakamoto Y."/>
            <person name="Nakade K."/>
            <person name="Sato S."/>
            <person name="Yoshida Y."/>
            <person name="Miyazaki K."/>
            <person name="Natsume S."/>
            <person name="Konno N."/>
        </authorList>
    </citation>
    <scope>NUCLEOTIDE SEQUENCE [LARGE SCALE GENOMIC DNA]</scope>
    <source>
        <strain evidence="2 3">NBRC 111202</strain>
    </source>
</reference>
<name>A0A1Q3E9V8_LENED</name>